<feature type="transmembrane region" description="Helical" evidence="2">
    <location>
        <begin position="155"/>
        <end position="178"/>
    </location>
</feature>
<protein>
    <submittedName>
        <fullName evidence="3">Uncharacterized protein</fullName>
    </submittedName>
</protein>
<keyword evidence="4" id="KW-1185">Reference proteome</keyword>
<gene>
    <name evidence="3" type="ORF">THAOC_33856</name>
</gene>
<evidence type="ECO:0000313" key="3">
    <source>
        <dbReference type="EMBL" id="EJK47422.1"/>
    </source>
</evidence>
<comment type="caution">
    <text evidence="3">The sequence shown here is derived from an EMBL/GenBank/DDBJ whole genome shotgun (WGS) entry which is preliminary data.</text>
</comment>
<accession>K0RL55</accession>
<name>K0RL55_THAOC</name>
<dbReference type="OrthoDB" id="41762at2759"/>
<organism evidence="3 4">
    <name type="scientific">Thalassiosira oceanica</name>
    <name type="common">Marine diatom</name>
    <dbReference type="NCBI Taxonomy" id="159749"/>
    <lineage>
        <taxon>Eukaryota</taxon>
        <taxon>Sar</taxon>
        <taxon>Stramenopiles</taxon>
        <taxon>Ochrophyta</taxon>
        <taxon>Bacillariophyta</taxon>
        <taxon>Coscinodiscophyceae</taxon>
        <taxon>Thalassiosirophycidae</taxon>
        <taxon>Thalassiosirales</taxon>
        <taxon>Thalassiosiraceae</taxon>
        <taxon>Thalassiosira</taxon>
    </lineage>
</organism>
<feature type="transmembrane region" description="Helical" evidence="2">
    <location>
        <begin position="323"/>
        <end position="348"/>
    </location>
</feature>
<dbReference type="AlphaFoldDB" id="K0RL55"/>
<dbReference type="Proteomes" id="UP000266841">
    <property type="component" value="Unassembled WGS sequence"/>
</dbReference>
<proteinExistence type="predicted"/>
<feature type="transmembrane region" description="Helical" evidence="2">
    <location>
        <begin position="96"/>
        <end position="118"/>
    </location>
</feature>
<reference evidence="3 4" key="1">
    <citation type="journal article" date="2012" name="Genome Biol.">
        <title>Genome and low-iron response of an oceanic diatom adapted to chronic iron limitation.</title>
        <authorList>
            <person name="Lommer M."/>
            <person name="Specht M."/>
            <person name="Roy A.S."/>
            <person name="Kraemer L."/>
            <person name="Andreson R."/>
            <person name="Gutowska M.A."/>
            <person name="Wolf J."/>
            <person name="Bergner S.V."/>
            <person name="Schilhabel M.B."/>
            <person name="Klostermeier U.C."/>
            <person name="Beiko R.G."/>
            <person name="Rosenstiel P."/>
            <person name="Hippler M."/>
            <person name="Laroche J."/>
        </authorList>
    </citation>
    <scope>NUCLEOTIDE SEQUENCE [LARGE SCALE GENOMIC DNA]</scope>
    <source>
        <strain evidence="3 4">CCMP1005</strain>
    </source>
</reference>
<evidence type="ECO:0000256" key="2">
    <source>
        <dbReference type="SAM" id="Phobius"/>
    </source>
</evidence>
<feature type="region of interest" description="Disordered" evidence="1">
    <location>
        <begin position="59"/>
        <end position="87"/>
    </location>
</feature>
<evidence type="ECO:0000313" key="4">
    <source>
        <dbReference type="Proteomes" id="UP000266841"/>
    </source>
</evidence>
<evidence type="ECO:0000256" key="1">
    <source>
        <dbReference type="SAM" id="MobiDB-lite"/>
    </source>
</evidence>
<sequence length="349" mass="38435">MVAATSFRSIGAYQGRTDGPCPSQAQKPDLTSGTFSMPSFLSFPVLGLDPACKKCARPRSSLQRVEREESSPCQGHSPGRRCDLVGRSTPQRTGDLLTTTMPVTLLPLVLFLCGAPIVKAFSPIGGRGVDPRKSKSQLGLIDHDLALEMGSARGAFALCFYGALGVGSIGRELIPIVFRRYESNNELMSSPMSSKKSKQQQSREKSDDMGIKGYPEPIYLSDVQPIISNKMDALAIARRFDERSESEKYQYTHLAERVPFLTFDSYQRANPDADPMALRAVFDSFSNSIGGGNVISPITAQERLDEYKEDVSIMTKRLNDSKILGVTAFVIVLLLLGFADYLTIYHLWR</sequence>
<keyword evidence="2" id="KW-0472">Membrane</keyword>
<feature type="compositionally biased region" description="Basic and acidic residues" evidence="1">
    <location>
        <begin position="201"/>
        <end position="210"/>
    </location>
</feature>
<feature type="region of interest" description="Disordered" evidence="1">
    <location>
        <begin position="187"/>
        <end position="212"/>
    </location>
</feature>
<keyword evidence="2" id="KW-1133">Transmembrane helix</keyword>
<dbReference type="EMBL" id="AGNL01046975">
    <property type="protein sequence ID" value="EJK47422.1"/>
    <property type="molecule type" value="Genomic_DNA"/>
</dbReference>
<keyword evidence="2" id="KW-0812">Transmembrane</keyword>